<sequence>MSSVQHFRFCEQPEVVCCLRSVLSGLLSTQLTATATIAKPFADEASGRSSGAASQAEAGGYPRPISDIVTIELRRLVAGAEGRS</sequence>
<dbReference type="Proteomes" id="UP000226431">
    <property type="component" value="Unassembled WGS sequence"/>
</dbReference>
<feature type="compositionally biased region" description="Low complexity" evidence="1">
    <location>
        <begin position="47"/>
        <end position="60"/>
    </location>
</feature>
<evidence type="ECO:0000313" key="2">
    <source>
        <dbReference type="EMBL" id="PHH72827.1"/>
    </source>
</evidence>
<name>A0A2C5YVP4_9HYPO</name>
<comment type="caution">
    <text evidence="2">The sequence shown here is derived from an EMBL/GenBank/DDBJ whole genome shotgun (WGS) entry which is preliminary data.</text>
</comment>
<protein>
    <submittedName>
        <fullName evidence="2">Uncharacterized protein</fullName>
    </submittedName>
</protein>
<reference evidence="2 3" key="1">
    <citation type="submission" date="2017-06" db="EMBL/GenBank/DDBJ databases">
        <title>Ant-infecting Ophiocordyceps genomes reveal a high diversity of potential behavioral manipulation genes and a possible major role for enterotoxins.</title>
        <authorList>
            <person name="De Bekker C."/>
            <person name="Evans H.C."/>
            <person name="Brachmann A."/>
            <person name="Hughes D.P."/>
        </authorList>
    </citation>
    <scope>NUCLEOTIDE SEQUENCE [LARGE SCALE GENOMIC DNA]</scope>
    <source>
        <strain evidence="2 3">Map16</strain>
    </source>
</reference>
<dbReference type="AlphaFoldDB" id="A0A2C5YVP4"/>
<accession>A0A2C5YVP4</accession>
<dbReference type="EMBL" id="NJES01000390">
    <property type="protein sequence ID" value="PHH72827.1"/>
    <property type="molecule type" value="Genomic_DNA"/>
</dbReference>
<evidence type="ECO:0000256" key="1">
    <source>
        <dbReference type="SAM" id="MobiDB-lite"/>
    </source>
</evidence>
<gene>
    <name evidence="2" type="ORF">CDD80_4242</name>
</gene>
<proteinExistence type="predicted"/>
<keyword evidence="3" id="KW-1185">Reference proteome</keyword>
<feature type="region of interest" description="Disordered" evidence="1">
    <location>
        <begin position="43"/>
        <end position="62"/>
    </location>
</feature>
<organism evidence="2 3">
    <name type="scientific">Ophiocordyceps camponoti-rufipedis</name>
    <dbReference type="NCBI Taxonomy" id="2004952"/>
    <lineage>
        <taxon>Eukaryota</taxon>
        <taxon>Fungi</taxon>
        <taxon>Dikarya</taxon>
        <taxon>Ascomycota</taxon>
        <taxon>Pezizomycotina</taxon>
        <taxon>Sordariomycetes</taxon>
        <taxon>Hypocreomycetidae</taxon>
        <taxon>Hypocreales</taxon>
        <taxon>Ophiocordycipitaceae</taxon>
        <taxon>Ophiocordyceps</taxon>
    </lineage>
</organism>
<evidence type="ECO:0000313" key="3">
    <source>
        <dbReference type="Proteomes" id="UP000226431"/>
    </source>
</evidence>